<name>A0A5C3NKD4_9AGAM</name>
<reference evidence="9 10" key="1">
    <citation type="journal article" date="2019" name="Nat. Ecol. Evol.">
        <title>Megaphylogeny resolves global patterns of mushroom evolution.</title>
        <authorList>
            <person name="Varga T."/>
            <person name="Krizsan K."/>
            <person name="Foldi C."/>
            <person name="Dima B."/>
            <person name="Sanchez-Garcia M."/>
            <person name="Sanchez-Ramirez S."/>
            <person name="Szollosi G.J."/>
            <person name="Szarkandi J.G."/>
            <person name="Papp V."/>
            <person name="Albert L."/>
            <person name="Andreopoulos W."/>
            <person name="Angelini C."/>
            <person name="Antonin V."/>
            <person name="Barry K.W."/>
            <person name="Bougher N.L."/>
            <person name="Buchanan P."/>
            <person name="Buyck B."/>
            <person name="Bense V."/>
            <person name="Catcheside P."/>
            <person name="Chovatia M."/>
            <person name="Cooper J."/>
            <person name="Damon W."/>
            <person name="Desjardin D."/>
            <person name="Finy P."/>
            <person name="Geml J."/>
            <person name="Haridas S."/>
            <person name="Hughes K."/>
            <person name="Justo A."/>
            <person name="Karasinski D."/>
            <person name="Kautmanova I."/>
            <person name="Kiss B."/>
            <person name="Kocsube S."/>
            <person name="Kotiranta H."/>
            <person name="LaButti K.M."/>
            <person name="Lechner B.E."/>
            <person name="Liimatainen K."/>
            <person name="Lipzen A."/>
            <person name="Lukacs Z."/>
            <person name="Mihaltcheva S."/>
            <person name="Morgado L.N."/>
            <person name="Niskanen T."/>
            <person name="Noordeloos M.E."/>
            <person name="Ohm R.A."/>
            <person name="Ortiz-Santana B."/>
            <person name="Ovrebo C."/>
            <person name="Racz N."/>
            <person name="Riley R."/>
            <person name="Savchenko A."/>
            <person name="Shiryaev A."/>
            <person name="Soop K."/>
            <person name="Spirin V."/>
            <person name="Szebenyi C."/>
            <person name="Tomsovsky M."/>
            <person name="Tulloss R.E."/>
            <person name="Uehling J."/>
            <person name="Grigoriev I.V."/>
            <person name="Vagvolgyi C."/>
            <person name="Papp T."/>
            <person name="Martin F.M."/>
            <person name="Miettinen O."/>
            <person name="Hibbett D.S."/>
            <person name="Nagy L.G."/>
        </authorList>
    </citation>
    <scope>NUCLEOTIDE SEQUENCE [LARGE SCALE GENOMIC DNA]</scope>
    <source>
        <strain evidence="9 10">OMC1185</strain>
    </source>
</reference>
<dbReference type="PROSITE" id="PS00086">
    <property type="entry name" value="CYTOCHROME_P450"/>
    <property type="match status" value="1"/>
</dbReference>
<dbReference type="GO" id="GO:0016705">
    <property type="term" value="F:oxidoreductase activity, acting on paired donors, with incorporation or reduction of molecular oxygen"/>
    <property type="evidence" value="ECO:0007669"/>
    <property type="project" value="InterPro"/>
</dbReference>
<dbReference type="InterPro" id="IPR002403">
    <property type="entry name" value="Cyt_P450_E_grp-IV"/>
</dbReference>
<organism evidence="9 10">
    <name type="scientific">Heliocybe sulcata</name>
    <dbReference type="NCBI Taxonomy" id="5364"/>
    <lineage>
        <taxon>Eukaryota</taxon>
        <taxon>Fungi</taxon>
        <taxon>Dikarya</taxon>
        <taxon>Basidiomycota</taxon>
        <taxon>Agaricomycotina</taxon>
        <taxon>Agaricomycetes</taxon>
        <taxon>Gloeophyllales</taxon>
        <taxon>Gloeophyllaceae</taxon>
        <taxon>Heliocybe</taxon>
    </lineage>
</organism>
<dbReference type="PANTHER" id="PTHR46206">
    <property type="entry name" value="CYTOCHROME P450"/>
    <property type="match status" value="1"/>
</dbReference>
<feature type="transmembrane region" description="Helical" evidence="8">
    <location>
        <begin position="6"/>
        <end position="23"/>
    </location>
</feature>
<dbReference type="EMBL" id="ML213503">
    <property type="protein sequence ID" value="TFK56598.1"/>
    <property type="molecule type" value="Genomic_DNA"/>
</dbReference>
<sequence length="504" mass="56671">MAETLVYGVAAVFVAYVLYAAYFSPTQRLLARIPTVGGPSGPMTSYIGAMRLLKNSPQVVREGYEKFNLKGSPFKVADLNRWIIVVSPRLIDEVKNAPEDVLSFSGATNDLISVDYTLRLNKAAARRNDYHLGIIRSRLTRNLNTLFPNVHEEIVAAFADLVAPNGDEWVKLPALSTNMQIVCRVSNRALTGASLCRNTDYGRIAVNFTLDVMKSALLLRFFPRFIKPAVGSRLPLVPRTVAAAASHLRPLIEERLRKMEEHGNDWTDKPNDMLQWFLEDAEGEERDLEHWTMRILLVNFASIHTTSMAFTQALYFLAANPEYIQPLLEEAEAVIKEEGWSRAALQKMWRIDSFLKESQRFTGIGSISLQRKVLKPYTFSDGTSVPVGAHVAVASQCIHSDEEHYADANIFNGWRFAEMREAEGEGTKHQLVSTGNDYLSFGHGRHACPGRFFAAAELKAMLAHLVLNYDVKLENEGVRPPDEWVGVSRVPNRTAEVMFRKRQI</sequence>
<evidence type="ECO:0000256" key="7">
    <source>
        <dbReference type="RuleBase" id="RU000461"/>
    </source>
</evidence>
<dbReference type="GO" id="GO:0020037">
    <property type="term" value="F:heme binding"/>
    <property type="evidence" value="ECO:0007669"/>
    <property type="project" value="InterPro"/>
</dbReference>
<evidence type="ECO:0000313" key="10">
    <source>
        <dbReference type="Proteomes" id="UP000305948"/>
    </source>
</evidence>
<dbReference type="STRING" id="5364.A0A5C3NKD4"/>
<dbReference type="Proteomes" id="UP000305948">
    <property type="component" value="Unassembled WGS sequence"/>
</dbReference>
<dbReference type="GO" id="GO:0004497">
    <property type="term" value="F:monooxygenase activity"/>
    <property type="evidence" value="ECO:0007669"/>
    <property type="project" value="UniProtKB-KW"/>
</dbReference>
<evidence type="ECO:0000256" key="2">
    <source>
        <dbReference type="ARBA" id="ARBA00010617"/>
    </source>
</evidence>
<keyword evidence="8" id="KW-0472">Membrane</keyword>
<comment type="similarity">
    <text evidence="2 7">Belongs to the cytochrome P450 family.</text>
</comment>
<evidence type="ECO:0000256" key="8">
    <source>
        <dbReference type="SAM" id="Phobius"/>
    </source>
</evidence>
<keyword evidence="3 6" id="KW-0479">Metal-binding</keyword>
<evidence type="ECO:0000256" key="1">
    <source>
        <dbReference type="ARBA" id="ARBA00001971"/>
    </source>
</evidence>
<dbReference type="OrthoDB" id="1844152at2759"/>
<dbReference type="AlphaFoldDB" id="A0A5C3NKD4"/>
<keyword evidence="4 7" id="KW-0560">Oxidoreductase</keyword>
<evidence type="ECO:0000256" key="4">
    <source>
        <dbReference type="ARBA" id="ARBA00023002"/>
    </source>
</evidence>
<evidence type="ECO:0000256" key="3">
    <source>
        <dbReference type="ARBA" id="ARBA00022723"/>
    </source>
</evidence>
<keyword evidence="6 7" id="KW-0349">Heme</keyword>
<dbReference type="GO" id="GO:0005506">
    <property type="term" value="F:iron ion binding"/>
    <property type="evidence" value="ECO:0007669"/>
    <property type="project" value="InterPro"/>
</dbReference>
<protein>
    <submittedName>
        <fullName evidence="9">Cytochrome P450</fullName>
    </submittedName>
</protein>
<gene>
    <name evidence="9" type="ORF">OE88DRAFT_37581</name>
</gene>
<dbReference type="Pfam" id="PF00067">
    <property type="entry name" value="p450"/>
    <property type="match status" value="1"/>
</dbReference>
<dbReference type="InterPro" id="IPR017972">
    <property type="entry name" value="Cyt_P450_CS"/>
</dbReference>
<keyword evidence="8" id="KW-1133">Transmembrane helix</keyword>
<dbReference type="CDD" id="cd11041">
    <property type="entry name" value="CYP503A1-like"/>
    <property type="match status" value="1"/>
</dbReference>
<keyword evidence="8" id="KW-0812">Transmembrane</keyword>
<keyword evidence="10" id="KW-1185">Reference proteome</keyword>
<keyword evidence="5 6" id="KW-0408">Iron</keyword>
<dbReference type="Gene3D" id="1.10.630.10">
    <property type="entry name" value="Cytochrome P450"/>
    <property type="match status" value="1"/>
</dbReference>
<comment type="cofactor">
    <cofactor evidence="1 6">
        <name>heme</name>
        <dbReference type="ChEBI" id="CHEBI:30413"/>
    </cofactor>
</comment>
<dbReference type="InterPro" id="IPR001128">
    <property type="entry name" value="Cyt_P450"/>
</dbReference>
<evidence type="ECO:0000256" key="5">
    <source>
        <dbReference type="ARBA" id="ARBA00023004"/>
    </source>
</evidence>
<dbReference type="InterPro" id="IPR036396">
    <property type="entry name" value="Cyt_P450_sf"/>
</dbReference>
<dbReference type="PRINTS" id="PR00465">
    <property type="entry name" value="EP450IV"/>
</dbReference>
<evidence type="ECO:0000313" key="9">
    <source>
        <dbReference type="EMBL" id="TFK56598.1"/>
    </source>
</evidence>
<dbReference type="SUPFAM" id="SSF48264">
    <property type="entry name" value="Cytochrome P450"/>
    <property type="match status" value="1"/>
</dbReference>
<feature type="binding site" description="axial binding residue" evidence="6">
    <location>
        <position position="448"/>
    </location>
    <ligand>
        <name>heme</name>
        <dbReference type="ChEBI" id="CHEBI:30413"/>
    </ligand>
    <ligandPart>
        <name>Fe</name>
        <dbReference type="ChEBI" id="CHEBI:18248"/>
    </ligandPart>
</feature>
<accession>A0A5C3NKD4</accession>
<keyword evidence="7" id="KW-0503">Monooxygenase</keyword>
<proteinExistence type="inferred from homology"/>
<evidence type="ECO:0000256" key="6">
    <source>
        <dbReference type="PIRSR" id="PIRSR602403-1"/>
    </source>
</evidence>